<keyword evidence="2" id="KW-1185">Reference proteome</keyword>
<dbReference type="EMBL" id="DS995736">
    <property type="protein sequence ID" value="EGE04887.1"/>
    <property type="molecule type" value="Genomic_DNA"/>
</dbReference>
<dbReference type="HOGENOM" id="CLU_1422364_0_0_1"/>
<evidence type="ECO:0000313" key="2">
    <source>
        <dbReference type="Proteomes" id="UP000009169"/>
    </source>
</evidence>
<name>F2PSL9_TRIEC</name>
<dbReference type="VEuPathDB" id="FungiDB:TEQG_03730"/>
<proteinExistence type="predicted"/>
<reference evidence="2" key="1">
    <citation type="journal article" date="2012" name="MBio">
        <title>Comparative genome analysis of Trichophyton rubrum and related dermatophytes reveals candidate genes involved in infection.</title>
        <authorList>
            <person name="Martinez D.A."/>
            <person name="Oliver B.G."/>
            <person name="Graeser Y."/>
            <person name="Goldberg J.M."/>
            <person name="Li W."/>
            <person name="Martinez-Rossi N.M."/>
            <person name="Monod M."/>
            <person name="Shelest E."/>
            <person name="Barton R.C."/>
            <person name="Birch E."/>
            <person name="Brakhage A.A."/>
            <person name="Chen Z."/>
            <person name="Gurr S.J."/>
            <person name="Heiman D."/>
            <person name="Heitman J."/>
            <person name="Kosti I."/>
            <person name="Rossi A."/>
            <person name="Saif S."/>
            <person name="Samalova M."/>
            <person name="Saunders C.W."/>
            <person name="Shea T."/>
            <person name="Summerbell R.C."/>
            <person name="Xu J."/>
            <person name="Young S."/>
            <person name="Zeng Q."/>
            <person name="Birren B.W."/>
            <person name="Cuomo C.A."/>
            <person name="White T.C."/>
        </authorList>
    </citation>
    <scope>NUCLEOTIDE SEQUENCE [LARGE SCALE GENOMIC DNA]</scope>
    <source>
        <strain evidence="2">ATCC MYA-4606 / CBS 127.97</strain>
    </source>
</reference>
<dbReference type="Proteomes" id="UP000009169">
    <property type="component" value="Unassembled WGS sequence"/>
</dbReference>
<evidence type="ECO:0000313" key="1">
    <source>
        <dbReference type="EMBL" id="EGE04887.1"/>
    </source>
</evidence>
<dbReference type="AlphaFoldDB" id="F2PSL9"/>
<organism evidence="1 2">
    <name type="scientific">Trichophyton equinum (strain ATCC MYA-4606 / CBS 127.97)</name>
    <name type="common">Horse ringworm fungus</name>
    <dbReference type="NCBI Taxonomy" id="559882"/>
    <lineage>
        <taxon>Eukaryota</taxon>
        <taxon>Fungi</taxon>
        <taxon>Dikarya</taxon>
        <taxon>Ascomycota</taxon>
        <taxon>Pezizomycotina</taxon>
        <taxon>Eurotiomycetes</taxon>
        <taxon>Eurotiomycetidae</taxon>
        <taxon>Onygenales</taxon>
        <taxon>Arthrodermataceae</taxon>
        <taxon>Trichophyton</taxon>
    </lineage>
</organism>
<accession>F2PSL9</accession>
<gene>
    <name evidence="1" type="ORF">TEQG_03730</name>
</gene>
<protein>
    <submittedName>
        <fullName evidence="1">Uncharacterized protein</fullName>
    </submittedName>
</protein>
<sequence>MGIQTFRYKPACPYKVDTSPLRPLISLIPGIHSSFLSTKLLVEVFHHLDDVCGTAAAPRIGRPWVRTCRAINVLLQLAAVRGTPIARRIITTGGQLSVYFQAEPTAIVNGTQSFPTNRVWPGCRWRRGWERDHVSSTIHARAVNTRQRLKVTYKGCVSDGHGWDTYTADRINITLSFWVPPFLHPRLFVPA</sequence>